<dbReference type="InterPro" id="IPR056114">
    <property type="entry name" value="DUF7697"/>
</dbReference>
<accession>A0A2N9AI31</accession>
<dbReference type="EMBL" id="LT962688">
    <property type="protein sequence ID" value="SOR26820.1"/>
    <property type="molecule type" value="Genomic_DNA"/>
</dbReference>
<organism evidence="1 2">
    <name type="scientific">Methylorubrum extorquens</name>
    <name type="common">Methylobacterium dichloromethanicum</name>
    <name type="synonym">Methylobacterium extorquens</name>
    <dbReference type="NCBI Taxonomy" id="408"/>
    <lineage>
        <taxon>Bacteria</taxon>
        <taxon>Pseudomonadati</taxon>
        <taxon>Pseudomonadota</taxon>
        <taxon>Alphaproteobacteria</taxon>
        <taxon>Hyphomicrobiales</taxon>
        <taxon>Methylobacteriaceae</taxon>
        <taxon>Methylorubrum</taxon>
    </lineage>
</organism>
<dbReference type="Pfam" id="PF24752">
    <property type="entry name" value="DUF7697"/>
    <property type="match status" value="1"/>
</dbReference>
<name>A0A2N9AI31_METEX</name>
<gene>
    <name evidence="1" type="ORF">TK0001_0218</name>
</gene>
<evidence type="ECO:0000313" key="1">
    <source>
        <dbReference type="EMBL" id="SOR26820.1"/>
    </source>
</evidence>
<evidence type="ECO:0000313" key="2">
    <source>
        <dbReference type="Proteomes" id="UP000233769"/>
    </source>
</evidence>
<sequence length="75" mass="7796">MHSPETDEGVVAWAVVRRCGGQVRAGFGGPYALDYGAILMMADAMGAGTALLADVLPSVEPVIVKAYRENADDGD</sequence>
<protein>
    <submittedName>
        <fullName evidence="1">Uncharacterized protein</fullName>
    </submittedName>
</protein>
<dbReference type="Proteomes" id="UP000233769">
    <property type="component" value="Chromosome tk0001"/>
</dbReference>
<proteinExistence type="predicted"/>
<reference evidence="2" key="1">
    <citation type="submission" date="2017-10" db="EMBL/GenBank/DDBJ databases">
        <authorList>
            <person name="Regsiter A."/>
            <person name="William W."/>
        </authorList>
    </citation>
    <scope>NUCLEOTIDE SEQUENCE [LARGE SCALE GENOMIC DNA]</scope>
</reference>
<dbReference type="AlphaFoldDB" id="A0A2N9AI31"/>